<dbReference type="RefSeq" id="WP_378263507.1">
    <property type="nucleotide sequence ID" value="NZ_JBHUKR010000006.1"/>
</dbReference>
<protein>
    <submittedName>
        <fullName evidence="7">MauE/DoxX family redox-associated membrane protein</fullName>
    </submittedName>
</protein>
<proteinExistence type="predicted"/>
<evidence type="ECO:0000256" key="4">
    <source>
        <dbReference type="ARBA" id="ARBA00023136"/>
    </source>
</evidence>
<comment type="subcellular location">
    <subcellularLocation>
        <location evidence="1">Membrane</location>
        <topology evidence="1">Multi-pass membrane protein</topology>
    </subcellularLocation>
</comment>
<dbReference type="Proteomes" id="UP001597417">
    <property type="component" value="Unassembled WGS sequence"/>
</dbReference>
<dbReference type="EMBL" id="JBHUKR010000006">
    <property type="protein sequence ID" value="MFD2416587.1"/>
    <property type="molecule type" value="Genomic_DNA"/>
</dbReference>
<gene>
    <name evidence="7" type="ORF">ACFSXZ_09650</name>
</gene>
<evidence type="ECO:0000259" key="6">
    <source>
        <dbReference type="Pfam" id="PF07291"/>
    </source>
</evidence>
<dbReference type="InterPro" id="IPR009908">
    <property type="entry name" value="Methylamine_util_MauE"/>
</dbReference>
<feature type="domain" description="Methylamine utilisation protein MauE" evidence="6">
    <location>
        <begin position="125"/>
        <end position="256"/>
    </location>
</feature>
<organism evidence="7 8">
    <name type="scientific">Amycolatopsis pigmentata</name>
    <dbReference type="NCBI Taxonomy" id="450801"/>
    <lineage>
        <taxon>Bacteria</taxon>
        <taxon>Bacillati</taxon>
        <taxon>Actinomycetota</taxon>
        <taxon>Actinomycetes</taxon>
        <taxon>Pseudonocardiales</taxon>
        <taxon>Pseudonocardiaceae</taxon>
        <taxon>Amycolatopsis</taxon>
    </lineage>
</organism>
<evidence type="ECO:0000256" key="2">
    <source>
        <dbReference type="ARBA" id="ARBA00022692"/>
    </source>
</evidence>
<comment type="caution">
    <text evidence="7">The sequence shown here is derived from an EMBL/GenBank/DDBJ whole genome shotgun (WGS) entry which is preliminary data.</text>
</comment>
<feature type="transmembrane region" description="Helical" evidence="5">
    <location>
        <begin position="123"/>
        <end position="144"/>
    </location>
</feature>
<reference evidence="8" key="1">
    <citation type="journal article" date="2019" name="Int. J. Syst. Evol. Microbiol.">
        <title>The Global Catalogue of Microorganisms (GCM) 10K type strain sequencing project: providing services to taxonomists for standard genome sequencing and annotation.</title>
        <authorList>
            <consortium name="The Broad Institute Genomics Platform"/>
            <consortium name="The Broad Institute Genome Sequencing Center for Infectious Disease"/>
            <person name="Wu L."/>
            <person name="Ma J."/>
        </authorList>
    </citation>
    <scope>NUCLEOTIDE SEQUENCE [LARGE SCALE GENOMIC DNA]</scope>
    <source>
        <strain evidence="8">CGMCC 4.7645</strain>
    </source>
</reference>
<keyword evidence="2 5" id="KW-0812">Transmembrane</keyword>
<keyword evidence="8" id="KW-1185">Reference proteome</keyword>
<feature type="transmembrane region" description="Helical" evidence="5">
    <location>
        <begin position="270"/>
        <end position="294"/>
    </location>
</feature>
<evidence type="ECO:0000256" key="3">
    <source>
        <dbReference type="ARBA" id="ARBA00022989"/>
    </source>
</evidence>
<keyword evidence="4 5" id="KW-0472">Membrane</keyword>
<evidence type="ECO:0000313" key="8">
    <source>
        <dbReference type="Proteomes" id="UP001597417"/>
    </source>
</evidence>
<name>A0ABW5FS49_9PSEU</name>
<evidence type="ECO:0000256" key="1">
    <source>
        <dbReference type="ARBA" id="ARBA00004141"/>
    </source>
</evidence>
<evidence type="ECO:0000256" key="5">
    <source>
        <dbReference type="SAM" id="Phobius"/>
    </source>
</evidence>
<keyword evidence="3 5" id="KW-1133">Transmembrane helix</keyword>
<feature type="transmembrane region" description="Helical" evidence="5">
    <location>
        <begin position="239"/>
        <end position="258"/>
    </location>
</feature>
<evidence type="ECO:0000313" key="7">
    <source>
        <dbReference type="EMBL" id="MFD2416587.1"/>
    </source>
</evidence>
<accession>A0ABW5FS49</accession>
<dbReference type="Pfam" id="PF07291">
    <property type="entry name" value="MauE"/>
    <property type="match status" value="1"/>
</dbReference>
<feature type="transmembrane region" description="Helical" evidence="5">
    <location>
        <begin position="197"/>
        <end position="219"/>
    </location>
</feature>
<sequence>MGAAGCSRLLRLAFAEAERRPCPRLKFPEVDQGRLHVREIGKVRQQDSPAIRTGYRSIRGVVPLGLLRQGLLLLLAVQRWRLPRLLQVRARVLRALLFLIVKRLVGPAGPTRRPSRVHRGDSAVQYVVIGVRCLVGAVFLASFFGKVTGRGAFAAFVASVHDMRLLPSQLARPAALAVICAEPVVCVLLSVPCPPATGTGLVAASVLLMSFAVAITFAVRRGVREPCRCFGTSTVPLGWPHVARNVVLAALALSALAVDSVTGPVDASGVAVAALTGLLLACFVVALDDLVALFKPLDRSVKASGVTRSLH</sequence>